<dbReference type="PRINTS" id="PR01021">
    <property type="entry name" value="OMPADOMAIN"/>
</dbReference>
<dbReference type="InterPro" id="IPR006664">
    <property type="entry name" value="OMP_bac"/>
</dbReference>
<keyword evidence="8" id="KW-1185">Reference proteome</keyword>
<evidence type="ECO:0000259" key="6">
    <source>
        <dbReference type="PROSITE" id="PS51123"/>
    </source>
</evidence>
<comment type="caution">
    <text evidence="7">The sequence shown here is derived from an EMBL/GenBank/DDBJ whole genome shotgun (WGS) entry which is preliminary data.</text>
</comment>
<dbReference type="Pfam" id="PF00691">
    <property type="entry name" value="OmpA"/>
    <property type="match status" value="1"/>
</dbReference>
<feature type="chain" id="PRO_5045549348" description="OmpA-like domain-containing protein" evidence="5">
    <location>
        <begin position="18"/>
        <end position="341"/>
    </location>
</feature>
<accession>A0ABP8PAB5</accession>
<evidence type="ECO:0000256" key="5">
    <source>
        <dbReference type="SAM" id="SignalP"/>
    </source>
</evidence>
<sequence>MVLAASAAIAIAAPAGAAAAGSPSPDPGMPYQATVAYRVVGIDIATAKFSVLTVARVSGATVLFYALTDAEPGANGWLQTFKEHLGTPYRPGQAAEIGLIDATGQKFYMPLENGGTCLCGIPADLQTPARGTDPVVGYAVMPALPSSLTHVSVQVGANVIIPDVPIARTLPMGGSGAHPVPLGSWPVLPRAADIAAADPAVVTLDLAENVADKQAASSVDASSTTVALNADVLFEFAKSDLTAQAGAVLTRVAADIDKNASGPVSITGYTDAVGTDADNVVLSEQRAQAVLAALQPLVKNPAVTFTTAGKGEQDPVADNATNEGRALNRRVSISYATKGAK</sequence>
<dbReference type="Proteomes" id="UP001500731">
    <property type="component" value="Unassembled WGS sequence"/>
</dbReference>
<evidence type="ECO:0000256" key="3">
    <source>
        <dbReference type="ARBA" id="ARBA00023237"/>
    </source>
</evidence>
<dbReference type="InterPro" id="IPR006665">
    <property type="entry name" value="OmpA-like"/>
</dbReference>
<keyword evidence="5" id="KW-0732">Signal</keyword>
<evidence type="ECO:0000256" key="1">
    <source>
        <dbReference type="ARBA" id="ARBA00004442"/>
    </source>
</evidence>
<feature type="signal peptide" evidence="5">
    <location>
        <begin position="1"/>
        <end position="17"/>
    </location>
</feature>
<evidence type="ECO:0000256" key="4">
    <source>
        <dbReference type="PROSITE-ProRule" id="PRU00473"/>
    </source>
</evidence>
<comment type="subcellular location">
    <subcellularLocation>
        <location evidence="1">Cell outer membrane</location>
    </subcellularLocation>
</comment>
<dbReference type="CDD" id="cd07185">
    <property type="entry name" value="OmpA_C-like"/>
    <property type="match status" value="1"/>
</dbReference>
<name>A0ABP8PAB5_9MICO</name>
<dbReference type="PANTHER" id="PTHR30329:SF21">
    <property type="entry name" value="LIPOPROTEIN YIAD-RELATED"/>
    <property type="match status" value="1"/>
</dbReference>
<evidence type="ECO:0000256" key="2">
    <source>
        <dbReference type="ARBA" id="ARBA00023136"/>
    </source>
</evidence>
<keyword evidence="3" id="KW-0998">Cell outer membrane</keyword>
<dbReference type="EMBL" id="BAABGP010000008">
    <property type="protein sequence ID" value="GAA4483020.1"/>
    <property type="molecule type" value="Genomic_DNA"/>
</dbReference>
<dbReference type="InterPro" id="IPR036737">
    <property type="entry name" value="OmpA-like_sf"/>
</dbReference>
<dbReference type="SUPFAM" id="SSF103088">
    <property type="entry name" value="OmpA-like"/>
    <property type="match status" value="1"/>
</dbReference>
<keyword evidence="2 4" id="KW-0472">Membrane</keyword>
<gene>
    <name evidence="7" type="ORF">GCM10023171_13940</name>
</gene>
<dbReference type="RefSeq" id="WP_345185561.1">
    <property type="nucleotide sequence ID" value="NZ_BAABGP010000008.1"/>
</dbReference>
<evidence type="ECO:0000313" key="8">
    <source>
        <dbReference type="Proteomes" id="UP001500731"/>
    </source>
</evidence>
<organism evidence="7 8">
    <name type="scientific">Microbacterium panaciterrae</name>
    <dbReference type="NCBI Taxonomy" id="985759"/>
    <lineage>
        <taxon>Bacteria</taxon>
        <taxon>Bacillati</taxon>
        <taxon>Actinomycetota</taxon>
        <taxon>Actinomycetes</taxon>
        <taxon>Micrococcales</taxon>
        <taxon>Microbacteriaceae</taxon>
        <taxon>Microbacterium</taxon>
    </lineage>
</organism>
<feature type="domain" description="OmpA-like" evidence="6">
    <location>
        <begin position="221"/>
        <end position="339"/>
    </location>
</feature>
<reference evidence="8" key="1">
    <citation type="journal article" date="2019" name="Int. J. Syst. Evol. Microbiol.">
        <title>The Global Catalogue of Microorganisms (GCM) 10K type strain sequencing project: providing services to taxonomists for standard genome sequencing and annotation.</title>
        <authorList>
            <consortium name="The Broad Institute Genomics Platform"/>
            <consortium name="The Broad Institute Genome Sequencing Center for Infectious Disease"/>
            <person name="Wu L."/>
            <person name="Ma J."/>
        </authorList>
    </citation>
    <scope>NUCLEOTIDE SEQUENCE [LARGE SCALE GENOMIC DNA]</scope>
    <source>
        <strain evidence="8">JCM 17839</strain>
    </source>
</reference>
<dbReference type="Gene3D" id="3.30.1330.60">
    <property type="entry name" value="OmpA-like domain"/>
    <property type="match status" value="1"/>
</dbReference>
<dbReference type="PANTHER" id="PTHR30329">
    <property type="entry name" value="STATOR ELEMENT OF FLAGELLAR MOTOR COMPLEX"/>
    <property type="match status" value="1"/>
</dbReference>
<dbReference type="InterPro" id="IPR050330">
    <property type="entry name" value="Bact_OuterMem_StrucFunc"/>
</dbReference>
<proteinExistence type="predicted"/>
<dbReference type="PROSITE" id="PS51123">
    <property type="entry name" value="OMPA_2"/>
    <property type="match status" value="1"/>
</dbReference>
<evidence type="ECO:0000313" key="7">
    <source>
        <dbReference type="EMBL" id="GAA4483020.1"/>
    </source>
</evidence>
<protein>
    <recommendedName>
        <fullName evidence="6">OmpA-like domain-containing protein</fullName>
    </recommendedName>
</protein>